<protein>
    <recommendedName>
        <fullName evidence="3">Cyclic nucleotide-binding domain-containing protein</fullName>
    </recommendedName>
</protein>
<evidence type="ECO:0000256" key="1">
    <source>
        <dbReference type="ARBA" id="ARBA00023286"/>
    </source>
</evidence>
<dbReference type="InterPro" id="IPR014710">
    <property type="entry name" value="RmlC-like_jellyroll"/>
</dbReference>
<dbReference type="GO" id="GO:0016020">
    <property type="term" value="C:membrane"/>
    <property type="evidence" value="ECO:0007669"/>
    <property type="project" value="UniProtKB-SubCell"/>
</dbReference>
<evidence type="ECO:0000313" key="5">
    <source>
        <dbReference type="Proteomes" id="UP000596660"/>
    </source>
</evidence>
<dbReference type="PANTHER" id="PTHR45651:SF12">
    <property type="entry name" value="CYCLIC NUCLEOTIDE-GATED ION CHANNEL 15-RELATED"/>
    <property type="match status" value="1"/>
</dbReference>
<evidence type="ECO:0000259" key="3">
    <source>
        <dbReference type="PROSITE" id="PS50042"/>
    </source>
</evidence>
<dbReference type="EnsemblPlants" id="AUR62004662-RA">
    <property type="protein sequence ID" value="AUR62004662-RA:cds"/>
    <property type="gene ID" value="AUR62004662"/>
</dbReference>
<dbReference type="OMA" id="VEEWMEY"/>
<dbReference type="SUPFAM" id="SSF51206">
    <property type="entry name" value="cAMP-binding domain-like"/>
    <property type="match status" value="1"/>
</dbReference>
<reference evidence="4" key="1">
    <citation type="journal article" date="2017" name="Nature">
        <title>The genome of Chenopodium quinoa.</title>
        <authorList>
            <person name="Jarvis D.E."/>
            <person name="Ho Y.S."/>
            <person name="Lightfoot D.J."/>
            <person name="Schmoeckel S.M."/>
            <person name="Li B."/>
            <person name="Borm T.J.A."/>
            <person name="Ohyanagi H."/>
            <person name="Mineta K."/>
            <person name="Michell C.T."/>
            <person name="Saber N."/>
            <person name="Kharbatia N.M."/>
            <person name="Rupper R.R."/>
            <person name="Sharp A.R."/>
            <person name="Dally N."/>
            <person name="Boughton B.A."/>
            <person name="Woo Y.H."/>
            <person name="Gao G."/>
            <person name="Schijlen E.G.W.M."/>
            <person name="Guo X."/>
            <person name="Momin A.A."/>
            <person name="Negrao S."/>
            <person name="Al-Babili S."/>
            <person name="Gehring C."/>
            <person name="Roessner U."/>
            <person name="Jung C."/>
            <person name="Murphy K."/>
            <person name="Arold S.T."/>
            <person name="Gojobori T."/>
            <person name="van der Linden C.G."/>
            <person name="van Loo E.N."/>
            <person name="Jellen E.N."/>
            <person name="Maughan P.J."/>
            <person name="Tester M."/>
        </authorList>
    </citation>
    <scope>NUCLEOTIDE SEQUENCE [LARGE SCALE GENOMIC DNA]</scope>
    <source>
        <strain evidence="4">cv. PI 614886</strain>
    </source>
</reference>
<dbReference type="PROSITE" id="PS50042">
    <property type="entry name" value="CNMP_BINDING_3"/>
    <property type="match status" value="1"/>
</dbReference>
<organism evidence="4 5">
    <name type="scientific">Chenopodium quinoa</name>
    <name type="common">Quinoa</name>
    <dbReference type="NCBI Taxonomy" id="63459"/>
    <lineage>
        <taxon>Eukaryota</taxon>
        <taxon>Viridiplantae</taxon>
        <taxon>Streptophyta</taxon>
        <taxon>Embryophyta</taxon>
        <taxon>Tracheophyta</taxon>
        <taxon>Spermatophyta</taxon>
        <taxon>Magnoliopsida</taxon>
        <taxon>eudicotyledons</taxon>
        <taxon>Gunneridae</taxon>
        <taxon>Pentapetalae</taxon>
        <taxon>Caryophyllales</taxon>
        <taxon>Chenopodiaceae</taxon>
        <taxon>Chenopodioideae</taxon>
        <taxon>Atripliceae</taxon>
        <taxon>Chenopodium</taxon>
    </lineage>
</organism>
<proteinExistence type="predicted"/>
<dbReference type="GO" id="GO:0034220">
    <property type="term" value="P:monoatomic ion transmembrane transport"/>
    <property type="evidence" value="ECO:0007669"/>
    <property type="project" value="UniProtKB-KW"/>
</dbReference>
<dbReference type="CDD" id="cd00038">
    <property type="entry name" value="CAP_ED"/>
    <property type="match status" value="1"/>
</dbReference>
<name>A0A803L052_CHEQI</name>
<evidence type="ECO:0000256" key="2">
    <source>
        <dbReference type="ARBA" id="ARBA00023303"/>
    </source>
</evidence>
<dbReference type="InterPro" id="IPR000595">
    <property type="entry name" value="cNMP-bd_dom"/>
</dbReference>
<keyword evidence="1" id="KW-0813">Transport</keyword>
<keyword evidence="5" id="KW-1185">Reference proteome</keyword>
<dbReference type="Proteomes" id="UP000596660">
    <property type="component" value="Unplaced"/>
</dbReference>
<keyword evidence="1" id="KW-0406">Ion transport</keyword>
<reference evidence="4" key="2">
    <citation type="submission" date="2021-03" db="UniProtKB">
        <authorList>
            <consortium name="EnsemblPlants"/>
        </authorList>
    </citation>
    <scope>IDENTIFICATION</scope>
</reference>
<dbReference type="Gene3D" id="2.60.120.10">
    <property type="entry name" value="Jelly Rolls"/>
    <property type="match status" value="1"/>
</dbReference>
<dbReference type="PANTHER" id="PTHR45651">
    <property type="entry name" value="CYCLIC NUCLEOTIDE-GATED ION CHANNEL 15-RELATED-RELATED"/>
    <property type="match status" value="1"/>
</dbReference>
<accession>A0A803L052</accession>
<dbReference type="AlphaFoldDB" id="A0A803L052"/>
<keyword evidence="2" id="KW-0407">Ion channel</keyword>
<dbReference type="InterPro" id="IPR018490">
    <property type="entry name" value="cNMP-bd_dom_sf"/>
</dbReference>
<sequence length="209" mass="24167">MDKDNSLSALQCTEVKEDRQRTRQRVVEEWMEYHQLPQPLKKQAIQSEWSATRGVNDEAMLDSLPCDTRFEIRRHLYLKITRTMPLFADMDDVLLNVICGYLRTFTSNEGTYVAFEGEPIHQMLSIFDGQLEILNANNCLGPGDLCGKELLEWCLHTTTSTENLKPATQTIKCTTDIEAFALRIDDVKLLAIQFHHDGKFRYAFKRYIA</sequence>
<feature type="domain" description="Cyclic nucleotide-binding" evidence="3">
    <location>
        <begin position="86"/>
        <end position="182"/>
    </location>
</feature>
<dbReference type="Gramene" id="AUR62004662-RA">
    <property type="protein sequence ID" value="AUR62004662-RA:cds"/>
    <property type="gene ID" value="AUR62004662"/>
</dbReference>
<evidence type="ECO:0000313" key="4">
    <source>
        <dbReference type="EnsemblPlants" id="AUR62004662-RA:cds"/>
    </source>
</evidence>
<keyword evidence="1" id="KW-1071">Ligand-gated ion channel</keyword>